<protein>
    <submittedName>
        <fullName evidence="3">XdhC family protein</fullName>
    </submittedName>
</protein>
<proteinExistence type="predicted"/>
<feature type="domain" description="XdhC- CoxI" evidence="1">
    <location>
        <begin position="17"/>
        <end position="81"/>
    </location>
</feature>
<reference evidence="3" key="1">
    <citation type="submission" date="2022-03" db="EMBL/GenBank/DDBJ databases">
        <title>De novo assembled genomes of Belliella spp. (Cyclobacteriaceae) strains.</title>
        <authorList>
            <person name="Szabo A."/>
            <person name="Korponai K."/>
            <person name="Felfoldi T."/>
        </authorList>
    </citation>
    <scope>NUCLEOTIDE SEQUENCE</scope>
    <source>
        <strain evidence="3">DSM 107340</strain>
    </source>
</reference>
<dbReference type="PANTHER" id="PTHR30388:SF6">
    <property type="entry name" value="XANTHINE DEHYDROGENASE SUBUNIT A-RELATED"/>
    <property type="match status" value="1"/>
</dbReference>
<evidence type="ECO:0000313" key="4">
    <source>
        <dbReference type="Proteomes" id="UP001165488"/>
    </source>
</evidence>
<dbReference type="Gene3D" id="3.40.50.720">
    <property type="entry name" value="NAD(P)-binding Rossmann-like Domain"/>
    <property type="match status" value="1"/>
</dbReference>
<dbReference type="InterPro" id="IPR003777">
    <property type="entry name" value="XdhC_CoxI"/>
</dbReference>
<dbReference type="Pfam" id="PF13478">
    <property type="entry name" value="XdhC_C"/>
    <property type="match status" value="1"/>
</dbReference>
<dbReference type="PANTHER" id="PTHR30388">
    <property type="entry name" value="ALDEHYDE OXIDOREDUCTASE MOLYBDENUM COFACTOR ASSEMBLY PROTEIN"/>
    <property type="match status" value="1"/>
</dbReference>
<dbReference type="InterPro" id="IPR052698">
    <property type="entry name" value="MoCofactor_Util/Proc"/>
</dbReference>
<accession>A0ABS9USQ2</accession>
<dbReference type="Pfam" id="PF02625">
    <property type="entry name" value="XdhC_CoxI"/>
    <property type="match status" value="1"/>
</dbReference>
<comment type="caution">
    <text evidence="3">The sequence shown here is derived from an EMBL/GenBank/DDBJ whole genome shotgun (WGS) entry which is preliminary data.</text>
</comment>
<evidence type="ECO:0000259" key="1">
    <source>
        <dbReference type="Pfam" id="PF02625"/>
    </source>
</evidence>
<dbReference type="RefSeq" id="WP_241275737.1">
    <property type="nucleotide sequence ID" value="NZ_JAKZGS010000013.1"/>
</dbReference>
<feature type="domain" description="XdhC Rossmann" evidence="2">
    <location>
        <begin position="209"/>
        <end position="352"/>
    </location>
</feature>
<sequence length="373" mass="41417">MKEFQLIVDTYYKYKNANLKAALATVVKVDGSAYRRPGARMLVGENGELTGAISGGCLEGDALRKAQAVIFQNQSMIVTYDTTDEDDQKFGIGLGCNGIIHILIEPIDYQNELNPVLLLELAFEKRLPSSLVTVFSLKNSRERQIGTSFLSRENQVLSNFNIQNSSVEELILEEIKSRSTSVDSEIVAYNHQENDFYVFYEKINPPVQVLLFGAGNDTIPLSKIADILGWKIILIDGRKQYATKDRFPTVSEIVVGPASEVVEKLEIDGRTVALLMTHNFDYDRIVLEKLLNSSLPYIGILGPKKKSEKLFESIKLVENGIGIGIENIFGPTGLDLGAENSEEIALAIIAEIKSVLSQKKPIYLREKTGSIHE</sequence>
<evidence type="ECO:0000313" key="3">
    <source>
        <dbReference type="EMBL" id="MCH7399235.1"/>
    </source>
</evidence>
<evidence type="ECO:0000259" key="2">
    <source>
        <dbReference type="Pfam" id="PF13478"/>
    </source>
</evidence>
<dbReference type="Proteomes" id="UP001165488">
    <property type="component" value="Unassembled WGS sequence"/>
</dbReference>
<gene>
    <name evidence="3" type="ORF">MM236_14625</name>
</gene>
<dbReference type="EMBL" id="JAKZGS010000013">
    <property type="protein sequence ID" value="MCH7399235.1"/>
    <property type="molecule type" value="Genomic_DNA"/>
</dbReference>
<dbReference type="InterPro" id="IPR027051">
    <property type="entry name" value="XdhC_Rossmann_dom"/>
</dbReference>
<name>A0ABS9USQ2_9BACT</name>
<organism evidence="3 4">
    <name type="scientific">Belliella calami</name>
    <dbReference type="NCBI Taxonomy" id="2923436"/>
    <lineage>
        <taxon>Bacteria</taxon>
        <taxon>Pseudomonadati</taxon>
        <taxon>Bacteroidota</taxon>
        <taxon>Cytophagia</taxon>
        <taxon>Cytophagales</taxon>
        <taxon>Cyclobacteriaceae</taxon>
        <taxon>Belliella</taxon>
    </lineage>
</organism>
<keyword evidence="4" id="KW-1185">Reference proteome</keyword>